<name>A0A242CCG3_9ENTE</name>
<gene>
    <name evidence="1" type="ORF">A5880_001230</name>
    <name evidence="2" type="ORF">A5880_002207</name>
</gene>
<dbReference type="Proteomes" id="UP000195139">
    <property type="component" value="Unassembled WGS sequence"/>
</dbReference>
<dbReference type="EMBL" id="NGLE01000003">
    <property type="protein sequence ID" value="OTO07937.1"/>
    <property type="molecule type" value="Genomic_DNA"/>
</dbReference>
<dbReference type="OrthoDB" id="3010254at2"/>
<dbReference type="RefSeq" id="WP_086331085.1">
    <property type="nucleotide sequence ID" value="NZ_NGLE02000001.1"/>
</dbReference>
<evidence type="ECO:0000313" key="2">
    <source>
        <dbReference type="EMBL" id="OTO07937.1"/>
    </source>
</evidence>
<dbReference type="STRING" id="1834181.A5880_002207"/>
<keyword evidence="3" id="KW-1185">Reference proteome</keyword>
<dbReference type="AlphaFoldDB" id="A0A242CCG3"/>
<evidence type="ECO:0008006" key="4">
    <source>
        <dbReference type="Google" id="ProtNLM"/>
    </source>
</evidence>
<reference evidence="1 3" key="2">
    <citation type="submission" date="2018-07" db="EMBL/GenBank/DDBJ databases">
        <title>The Genome Sequence of Enterococcus sp. DIV0659b.</title>
        <authorList>
            <consortium name="The Broad Institute Genomics Platform"/>
            <consortium name="The Broad Institute Genomic Center for Infectious Diseases"/>
            <person name="Earl A."/>
            <person name="Manson A."/>
            <person name="Schwartman J."/>
            <person name="Gilmore M."/>
            <person name="Abouelleil A."/>
            <person name="Cao P."/>
            <person name="Chapman S."/>
            <person name="Cusick C."/>
            <person name="Shea T."/>
            <person name="Young S."/>
            <person name="Neafsey D."/>
            <person name="Nusbaum C."/>
            <person name="Birren B."/>
        </authorList>
    </citation>
    <scope>NUCLEOTIDE SEQUENCE [LARGE SCALE GENOMIC DNA]</scope>
    <source>
        <strain evidence="1 3">4G2_DIV0659</strain>
    </source>
</reference>
<comment type="caution">
    <text evidence="2">The sequence shown here is derived from an EMBL/GenBank/DDBJ whole genome shotgun (WGS) entry which is preliminary data.</text>
</comment>
<evidence type="ECO:0000313" key="3">
    <source>
        <dbReference type="Proteomes" id="UP000195139"/>
    </source>
</evidence>
<accession>A0A242CCG3</accession>
<reference evidence="2" key="1">
    <citation type="submission" date="2017-05" db="EMBL/GenBank/DDBJ databases">
        <title>The Genome Sequence of Enterococcus sp. 4G2_DIV0659.</title>
        <authorList>
            <consortium name="The Broad Institute Genomics Platform"/>
            <consortium name="The Broad Institute Genomic Center for Infectious Diseases"/>
            <person name="Earl A."/>
            <person name="Manson A."/>
            <person name="Schwartman J."/>
            <person name="Gilmore M."/>
            <person name="Abouelleil A."/>
            <person name="Cao P."/>
            <person name="Chapman S."/>
            <person name="Cusick C."/>
            <person name="Shea T."/>
            <person name="Young S."/>
            <person name="Neafsey D."/>
            <person name="Nusbaum C."/>
            <person name="Birren B."/>
        </authorList>
    </citation>
    <scope>NUCLEOTIDE SEQUENCE [LARGE SCALE GENOMIC DNA]</scope>
    <source>
        <strain evidence="2">4G2_DIV0659</strain>
    </source>
</reference>
<sequence>MNKRIGIIGNSLSGDLAASLLKKKYKVYRFTDKTEDVSVYPFFGNDLKTGIMKQFFEDTVEDSLEIRKNAVQLSIVLDKEEYVYEMNIQSFQKKLENDFPEEVDGINYFFSEIERIGVEWSDFITGRFDGKKVKFSASAKYYNKNVEDVIEHIGIQDRTLIRIIKTIIPVKEIAFSVFAGYLYTQFFDVCALPFDALTYCQKVGKQSAEQRMIHDISRFKIEKCSNDTAEFAETMDAVIDLRQTMKSSGNSIKVGSLSSQIELSSDTLYLINQGDQIITKVWNRQLLNYNAPSQWCFEAVSYAQETISMGQVEECLTPFVTSSSETGVVDDLKINQKFDVVNGAGYAWAFSKKESLKDPTNLIRKHTSTDFGCTHWGFAWFSAAYHILNVVDNQMNFTSDRYKISEMR</sequence>
<organism evidence="2">
    <name type="scientific">Candidatus Enterococcus mansonii</name>
    <dbReference type="NCBI Taxonomy" id="1834181"/>
    <lineage>
        <taxon>Bacteria</taxon>
        <taxon>Bacillati</taxon>
        <taxon>Bacillota</taxon>
        <taxon>Bacilli</taxon>
        <taxon>Lactobacillales</taxon>
        <taxon>Enterococcaceae</taxon>
        <taxon>Enterococcus</taxon>
    </lineage>
</organism>
<dbReference type="EMBL" id="NGLE02000001">
    <property type="protein sequence ID" value="MEI5993683.1"/>
    <property type="molecule type" value="Genomic_DNA"/>
</dbReference>
<evidence type="ECO:0000313" key="1">
    <source>
        <dbReference type="EMBL" id="MEI5993683.1"/>
    </source>
</evidence>
<proteinExistence type="predicted"/>
<protein>
    <recommendedName>
        <fullName evidence="4">Amine oxidase domain-containing protein</fullName>
    </recommendedName>
</protein>